<evidence type="ECO:0000313" key="1">
    <source>
        <dbReference type="EMBL" id="GAC34729.1"/>
    </source>
</evidence>
<protein>
    <submittedName>
        <fullName evidence="1">Uncharacterized protein</fullName>
    </submittedName>
</protein>
<dbReference type="EMBL" id="BAER01000115">
    <property type="protein sequence ID" value="GAC34729.1"/>
    <property type="molecule type" value="Genomic_DNA"/>
</dbReference>
<dbReference type="AlphaFoldDB" id="K6YPR6"/>
<name>K6YPR6_9ALTE</name>
<organism evidence="1 2">
    <name type="scientific">Paraglaciecola polaris LMG 21857</name>
    <dbReference type="NCBI Taxonomy" id="1129793"/>
    <lineage>
        <taxon>Bacteria</taxon>
        <taxon>Pseudomonadati</taxon>
        <taxon>Pseudomonadota</taxon>
        <taxon>Gammaproteobacteria</taxon>
        <taxon>Alteromonadales</taxon>
        <taxon>Alteromonadaceae</taxon>
        <taxon>Paraglaciecola</taxon>
    </lineage>
</organism>
<reference evidence="2" key="1">
    <citation type="journal article" date="2014" name="Environ. Microbiol.">
        <title>Comparative genomics of the marine bacterial genus Glaciecola reveals the high degree of genomic diversity and genomic characteristic for cold adaptation.</title>
        <authorList>
            <person name="Qin Q.L."/>
            <person name="Xie B.B."/>
            <person name="Yu Y."/>
            <person name="Shu Y.L."/>
            <person name="Rong J.C."/>
            <person name="Zhang Y.J."/>
            <person name="Zhao D.L."/>
            <person name="Chen X.L."/>
            <person name="Zhang X.Y."/>
            <person name="Chen B."/>
            <person name="Zhou B.C."/>
            <person name="Zhang Y.Z."/>
        </authorList>
    </citation>
    <scope>NUCLEOTIDE SEQUENCE [LARGE SCALE GENOMIC DNA]</scope>
    <source>
        <strain evidence="2">LMG 21857</strain>
    </source>
</reference>
<proteinExistence type="predicted"/>
<keyword evidence="2" id="KW-1185">Reference proteome</keyword>
<accession>K6YPR6</accession>
<gene>
    <name evidence="1" type="ORF">GPLA_3849</name>
</gene>
<sequence>MFIGPFDASLLGYLHEVVMCRGLILQGISPFYLCVLTRGCTVA</sequence>
<evidence type="ECO:0000313" key="2">
    <source>
        <dbReference type="Proteomes" id="UP000006322"/>
    </source>
</evidence>
<dbReference type="Proteomes" id="UP000006322">
    <property type="component" value="Unassembled WGS sequence"/>
</dbReference>
<comment type="caution">
    <text evidence="1">The sequence shown here is derived from an EMBL/GenBank/DDBJ whole genome shotgun (WGS) entry which is preliminary data.</text>
</comment>